<dbReference type="SMART" id="SM00166">
    <property type="entry name" value="UBX"/>
    <property type="match status" value="1"/>
</dbReference>
<evidence type="ECO:0000256" key="2">
    <source>
        <dbReference type="ARBA" id="ARBA00023230"/>
    </source>
</evidence>
<keyword evidence="2" id="KW-0834">Unfolded protein response</keyword>
<feature type="domain" description="UBX" evidence="7">
    <location>
        <begin position="245"/>
        <end position="321"/>
    </location>
</feature>
<dbReference type="GO" id="GO:0006986">
    <property type="term" value="P:response to unfolded protein"/>
    <property type="evidence" value="ECO:0007669"/>
    <property type="project" value="UniProtKB-KW"/>
</dbReference>
<dbReference type="OrthoDB" id="2445133at2759"/>
<dbReference type="CDD" id="cd01767">
    <property type="entry name" value="UBX"/>
    <property type="match status" value="1"/>
</dbReference>
<name>A0A9W9G2R7_9EURO</name>
<reference evidence="8" key="2">
    <citation type="journal article" date="2023" name="IMA Fungus">
        <title>Comparative genomic study of the Penicillium genus elucidates a diverse pangenome and 15 lateral gene transfer events.</title>
        <authorList>
            <person name="Petersen C."/>
            <person name="Sorensen T."/>
            <person name="Nielsen M.R."/>
            <person name="Sondergaard T.E."/>
            <person name="Sorensen J.L."/>
            <person name="Fitzpatrick D.A."/>
            <person name="Frisvad J.C."/>
            <person name="Nielsen K.L."/>
        </authorList>
    </citation>
    <scope>NUCLEOTIDE SEQUENCE</scope>
    <source>
        <strain evidence="8">IBT 30761</strain>
    </source>
</reference>
<dbReference type="AlphaFoldDB" id="A0A9W9G2R7"/>
<organism evidence="8 9">
    <name type="scientific">Penicillium argentinense</name>
    <dbReference type="NCBI Taxonomy" id="1131581"/>
    <lineage>
        <taxon>Eukaryota</taxon>
        <taxon>Fungi</taxon>
        <taxon>Dikarya</taxon>
        <taxon>Ascomycota</taxon>
        <taxon>Pezizomycotina</taxon>
        <taxon>Eurotiomycetes</taxon>
        <taxon>Eurotiomycetidae</taxon>
        <taxon>Eurotiales</taxon>
        <taxon>Aspergillaceae</taxon>
        <taxon>Penicillium</taxon>
    </lineage>
</organism>
<evidence type="ECO:0000256" key="6">
    <source>
        <dbReference type="SAM" id="MobiDB-lite"/>
    </source>
</evidence>
<comment type="subunit">
    <text evidence="3">Directly interacts with VCP. Interacts with UBQLN1. Forms a complex with VCP and UBQLN1.</text>
</comment>
<dbReference type="GeneID" id="81352921"/>
<evidence type="ECO:0000256" key="3">
    <source>
        <dbReference type="ARBA" id="ARBA00038812"/>
    </source>
</evidence>
<dbReference type="InterPro" id="IPR001012">
    <property type="entry name" value="UBX_dom"/>
</dbReference>
<dbReference type="RefSeq" id="XP_056478983.1">
    <property type="nucleotide sequence ID" value="XM_056613942.1"/>
</dbReference>
<dbReference type="Pfam" id="PF23187">
    <property type="entry name" value="UBX7_N"/>
    <property type="match status" value="1"/>
</dbReference>
<evidence type="ECO:0000313" key="8">
    <source>
        <dbReference type="EMBL" id="KAJ5110913.1"/>
    </source>
</evidence>
<comment type="caution">
    <text evidence="8">The sequence shown here is derived from an EMBL/GenBank/DDBJ whole genome shotgun (WGS) entry which is preliminary data.</text>
</comment>
<keyword evidence="9" id="KW-1185">Reference proteome</keyword>
<dbReference type="InterPro" id="IPR029071">
    <property type="entry name" value="Ubiquitin-like_domsf"/>
</dbReference>
<sequence>MTIFYQQTLQEGIALAVREAKAVVCFVRDDAELSKTWEEEYFADHDITQALQEKAVSLRLSSGSQEAAFLTSFCPIPKFPTVVVIKNGTLQEFIAPDISKTDFLERLKTALEGKYAPPAPQQPPASAAGNNGVTTSSSPPAPPPAPSPAQQASQSVPGPSRSTATNNTTGPSAGSGITINRQPVEPSPRKELKTKKPKPKEEKAQQAQTPKASAKPTTAKASKQPKEESKPQPPPVPRGPPKEYRLQVRLFDGSSVRSTFTPKQTIRNEVRAWLDEHMTEDNRPYNLKHILTPLPSRTLSVVEESQTLEELGLGSTATLVMVPVQSFTSAYSAGSSLPVRGISAVYDMATSVASSAAGFVGSFIGYGSSAQPTESEPSRPAPAQNPPRLRPSGPNIRTLHDQRNDERDKQFYNGNQLNFQPRDQDGKDS</sequence>
<feature type="compositionally biased region" description="Polar residues" evidence="6">
    <location>
        <begin position="412"/>
        <end position="421"/>
    </location>
</feature>
<comment type="function">
    <text evidence="5">Involved in endoplasmic reticulum-associated protein degradation (ERAD). Acts as a platform to recruit both UBQLN1 and VCP to the ER during ERAD.</text>
</comment>
<dbReference type="PANTHER" id="PTHR46424:SF1">
    <property type="entry name" value="UBX DOMAIN-CONTAINING PROTEIN 4"/>
    <property type="match status" value="1"/>
</dbReference>
<evidence type="ECO:0000256" key="5">
    <source>
        <dbReference type="ARBA" id="ARBA00046062"/>
    </source>
</evidence>
<dbReference type="SUPFAM" id="SSF52833">
    <property type="entry name" value="Thioredoxin-like"/>
    <property type="match status" value="1"/>
</dbReference>
<feature type="compositionally biased region" description="Low complexity" evidence="6">
    <location>
        <begin position="148"/>
        <end position="160"/>
    </location>
</feature>
<dbReference type="EMBL" id="JAPQKI010000002">
    <property type="protein sequence ID" value="KAJ5110913.1"/>
    <property type="molecule type" value="Genomic_DNA"/>
</dbReference>
<dbReference type="GO" id="GO:0036503">
    <property type="term" value="P:ERAD pathway"/>
    <property type="evidence" value="ECO:0007669"/>
    <property type="project" value="TreeGrafter"/>
</dbReference>
<dbReference type="PROSITE" id="PS50033">
    <property type="entry name" value="UBX"/>
    <property type="match status" value="1"/>
</dbReference>
<dbReference type="Gene3D" id="3.10.20.90">
    <property type="entry name" value="Phosphatidylinositol 3-kinase Catalytic Subunit, Chain A, domain 1"/>
    <property type="match status" value="1"/>
</dbReference>
<dbReference type="Pfam" id="PF00789">
    <property type="entry name" value="UBX"/>
    <property type="match status" value="1"/>
</dbReference>
<gene>
    <name evidence="8" type="ORF">N7532_001448</name>
</gene>
<proteinExistence type="predicted"/>
<dbReference type="GO" id="GO:0005789">
    <property type="term" value="C:endoplasmic reticulum membrane"/>
    <property type="evidence" value="ECO:0007669"/>
    <property type="project" value="UniProtKB-SubCell"/>
</dbReference>
<feature type="compositionally biased region" description="Pro residues" evidence="6">
    <location>
        <begin position="379"/>
        <end position="389"/>
    </location>
</feature>
<feature type="compositionally biased region" description="Polar residues" evidence="6">
    <location>
        <begin position="161"/>
        <end position="181"/>
    </location>
</feature>
<accession>A0A9W9G2R7</accession>
<comment type="subcellular location">
    <subcellularLocation>
        <location evidence="1">Endoplasmic reticulum membrane</location>
        <topology evidence="1">Peripheral membrane protein</topology>
    </subcellularLocation>
</comment>
<evidence type="ECO:0000256" key="1">
    <source>
        <dbReference type="ARBA" id="ARBA00004406"/>
    </source>
</evidence>
<dbReference type="Gene3D" id="3.40.30.10">
    <property type="entry name" value="Glutaredoxin"/>
    <property type="match status" value="1"/>
</dbReference>
<feature type="compositionally biased region" description="Low complexity" evidence="6">
    <location>
        <begin position="207"/>
        <end position="222"/>
    </location>
</feature>
<feature type="region of interest" description="Disordered" evidence="6">
    <location>
        <begin position="369"/>
        <end position="429"/>
    </location>
</feature>
<dbReference type="InterPro" id="IPR036249">
    <property type="entry name" value="Thioredoxin-like_sf"/>
</dbReference>
<dbReference type="SUPFAM" id="SSF54236">
    <property type="entry name" value="Ubiquitin-like"/>
    <property type="match status" value="1"/>
</dbReference>
<dbReference type="PANTHER" id="PTHR46424">
    <property type="entry name" value="UBX DOMAIN-CONTAINING PROTEIN 4"/>
    <property type="match status" value="1"/>
</dbReference>
<evidence type="ECO:0000259" key="7">
    <source>
        <dbReference type="PROSITE" id="PS50033"/>
    </source>
</evidence>
<protein>
    <recommendedName>
        <fullName evidence="4">UBX domain-containing protein 2</fullName>
    </recommendedName>
</protein>
<feature type="compositionally biased region" description="Basic and acidic residues" evidence="6">
    <location>
        <begin position="398"/>
        <end position="410"/>
    </location>
</feature>
<evidence type="ECO:0000313" key="9">
    <source>
        <dbReference type="Proteomes" id="UP001149074"/>
    </source>
</evidence>
<feature type="region of interest" description="Disordered" evidence="6">
    <location>
        <begin position="114"/>
        <end position="242"/>
    </location>
</feature>
<reference evidence="8" key="1">
    <citation type="submission" date="2022-11" db="EMBL/GenBank/DDBJ databases">
        <authorList>
            <person name="Petersen C."/>
        </authorList>
    </citation>
    <scope>NUCLEOTIDE SEQUENCE</scope>
    <source>
        <strain evidence="8">IBT 30761</strain>
    </source>
</reference>
<dbReference type="Proteomes" id="UP001149074">
    <property type="component" value="Unassembled WGS sequence"/>
</dbReference>
<evidence type="ECO:0000256" key="4">
    <source>
        <dbReference type="ARBA" id="ARBA00041575"/>
    </source>
</evidence>